<sequence length="165" mass="17918">ISGHRGIVSLSRVSLPNGIHHSSCHCTGNSASFVDQITTHRDAVPDEDSWKNIAREFFSEWDFPLCVGAIDGKHIRIKAPRNAGSKYFNYKGFHSVVLMAVSDARGRFIVIDVGAYGSCSDGGIIQDSTFYKLVKADKLNVPKPSAIPGTDIEAPHVFAADEAFP</sequence>
<name>A0AAV4JEQ0_9GAST</name>
<dbReference type="EMBL" id="BMAT01010106">
    <property type="protein sequence ID" value="GFS20270.1"/>
    <property type="molecule type" value="Genomic_DNA"/>
</dbReference>
<keyword evidence="5" id="KW-1185">Reference proteome</keyword>
<comment type="caution">
    <text evidence="4">The sequence shown here is derived from an EMBL/GenBank/DDBJ whole genome shotgun (WGS) entry which is preliminary data.</text>
</comment>
<feature type="non-terminal residue" evidence="4">
    <location>
        <position position="1"/>
    </location>
</feature>
<dbReference type="Pfam" id="PF13359">
    <property type="entry name" value="DDE_Tnp_4"/>
    <property type="match status" value="1"/>
</dbReference>
<evidence type="ECO:0000256" key="1">
    <source>
        <dbReference type="ARBA" id="ARBA00001968"/>
    </source>
</evidence>
<feature type="domain" description="DDE Tnp4" evidence="3">
    <location>
        <begin position="70"/>
        <end position="165"/>
    </location>
</feature>
<proteinExistence type="predicted"/>
<evidence type="ECO:0000256" key="2">
    <source>
        <dbReference type="ARBA" id="ARBA00022723"/>
    </source>
</evidence>
<comment type="cofactor">
    <cofactor evidence="1">
        <name>a divalent metal cation</name>
        <dbReference type="ChEBI" id="CHEBI:60240"/>
    </cofactor>
</comment>
<dbReference type="Proteomes" id="UP000762676">
    <property type="component" value="Unassembled WGS sequence"/>
</dbReference>
<dbReference type="GO" id="GO:0046872">
    <property type="term" value="F:metal ion binding"/>
    <property type="evidence" value="ECO:0007669"/>
    <property type="project" value="UniProtKB-KW"/>
</dbReference>
<evidence type="ECO:0000259" key="3">
    <source>
        <dbReference type="Pfam" id="PF13359"/>
    </source>
</evidence>
<protein>
    <submittedName>
        <fullName evidence="4">Nuclease harbi1</fullName>
    </submittedName>
</protein>
<keyword evidence="2" id="KW-0479">Metal-binding</keyword>
<evidence type="ECO:0000313" key="4">
    <source>
        <dbReference type="EMBL" id="GFS20270.1"/>
    </source>
</evidence>
<accession>A0AAV4JEQ0</accession>
<gene>
    <name evidence="4" type="ORF">ElyMa_005052700</name>
</gene>
<organism evidence="4 5">
    <name type="scientific">Elysia marginata</name>
    <dbReference type="NCBI Taxonomy" id="1093978"/>
    <lineage>
        <taxon>Eukaryota</taxon>
        <taxon>Metazoa</taxon>
        <taxon>Spiralia</taxon>
        <taxon>Lophotrochozoa</taxon>
        <taxon>Mollusca</taxon>
        <taxon>Gastropoda</taxon>
        <taxon>Heterobranchia</taxon>
        <taxon>Euthyneura</taxon>
        <taxon>Panpulmonata</taxon>
        <taxon>Sacoglossa</taxon>
        <taxon>Placobranchoidea</taxon>
        <taxon>Plakobranchidae</taxon>
        <taxon>Elysia</taxon>
    </lineage>
</organism>
<reference evidence="4 5" key="1">
    <citation type="journal article" date="2021" name="Elife">
        <title>Chloroplast acquisition without the gene transfer in kleptoplastic sea slugs, Plakobranchus ocellatus.</title>
        <authorList>
            <person name="Maeda T."/>
            <person name="Takahashi S."/>
            <person name="Yoshida T."/>
            <person name="Shimamura S."/>
            <person name="Takaki Y."/>
            <person name="Nagai Y."/>
            <person name="Toyoda A."/>
            <person name="Suzuki Y."/>
            <person name="Arimoto A."/>
            <person name="Ishii H."/>
            <person name="Satoh N."/>
            <person name="Nishiyama T."/>
            <person name="Hasebe M."/>
            <person name="Maruyama T."/>
            <person name="Minagawa J."/>
            <person name="Obokata J."/>
            <person name="Shigenobu S."/>
        </authorList>
    </citation>
    <scope>NUCLEOTIDE SEQUENCE [LARGE SCALE GENOMIC DNA]</scope>
</reference>
<dbReference type="AlphaFoldDB" id="A0AAV4JEQ0"/>
<dbReference type="InterPro" id="IPR027806">
    <property type="entry name" value="HARBI1_dom"/>
</dbReference>
<evidence type="ECO:0000313" key="5">
    <source>
        <dbReference type="Proteomes" id="UP000762676"/>
    </source>
</evidence>